<gene>
    <name evidence="3" type="ORF">RHOBADRAFT_54543</name>
</gene>
<reference evidence="3 4" key="1">
    <citation type="journal article" date="2015" name="Front. Microbiol.">
        <title>Genome sequence of the plant growth promoting endophytic yeast Rhodotorula graminis WP1.</title>
        <authorList>
            <person name="Firrincieli A."/>
            <person name="Otillar R."/>
            <person name="Salamov A."/>
            <person name="Schmutz J."/>
            <person name="Khan Z."/>
            <person name="Redman R.S."/>
            <person name="Fleck N.D."/>
            <person name="Lindquist E."/>
            <person name="Grigoriev I.V."/>
            <person name="Doty S.L."/>
        </authorList>
    </citation>
    <scope>NUCLEOTIDE SEQUENCE [LARGE SCALE GENOMIC DNA]</scope>
    <source>
        <strain evidence="3 4">WP1</strain>
    </source>
</reference>
<feature type="signal peptide" evidence="2">
    <location>
        <begin position="1"/>
        <end position="19"/>
    </location>
</feature>
<protein>
    <submittedName>
        <fullName evidence="3">Uncharacterized protein</fullName>
    </submittedName>
</protein>
<keyword evidence="2" id="KW-0732">Signal</keyword>
<dbReference type="OMA" id="NGQCALQ"/>
<keyword evidence="4" id="KW-1185">Reference proteome</keyword>
<feature type="compositionally biased region" description="Polar residues" evidence="1">
    <location>
        <begin position="45"/>
        <end position="58"/>
    </location>
</feature>
<evidence type="ECO:0000256" key="1">
    <source>
        <dbReference type="SAM" id="MobiDB-lite"/>
    </source>
</evidence>
<proteinExistence type="predicted"/>
<accession>A0A0P9IW15</accession>
<organism evidence="3 4">
    <name type="scientific">Rhodotorula graminis (strain WP1)</name>
    <dbReference type="NCBI Taxonomy" id="578459"/>
    <lineage>
        <taxon>Eukaryota</taxon>
        <taxon>Fungi</taxon>
        <taxon>Dikarya</taxon>
        <taxon>Basidiomycota</taxon>
        <taxon>Pucciniomycotina</taxon>
        <taxon>Microbotryomycetes</taxon>
        <taxon>Sporidiobolales</taxon>
        <taxon>Sporidiobolaceae</taxon>
        <taxon>Rhodotorula</taxon>
    </lineage>
</organism>
<sequence length="144" mass="15155">MVKLSLAVFLAALLSVAVAGAVPADAREARIIKVRALRDAAEQANLTKRQGNSAFGHSQGNGRGKGKGKGKGKGNNGKGHGHGNGPDLDFDPKNCGRPFFECPASYNGVGTPHCDYGHCKLRCPPGWNQFLSHHPELPNFCAPA</sequence>
<dbReference type="Proteomes" id="UP000053890">
    <property type="component" value="Unassembled WGS sequence"/>
</dbReference>
<name>A0A0P9IW15_RHOGW</name>
<evidence type="ECO:0000313" key="4">
    <source>
        <dbReference type="Proteomes" id="UP000053890"/>
    </source>
</evidence>
<evidence type="ECO:0000313" key="3">
    <source>
        <dbReference type="EMBL" id="KPV73960.1"/>
    </source>
</evidence>
<feature type="region of interest" description="Disordered" evidence="1">
    <location>
        <begin position="45"/>
        <end position="89"/>
    </location>
</feature>
<dbReference type="OrthoDB" id="2530294at2759"/>
<dbReference type="RefSeq" id="XP_018270009.1">
    <property type="nucleotide sequence ID" value="XM_018417374.1"/>
</dbReference>
<dbReference type="GeneID" id="28977822"/>
<feature type="chain" id="PRO_5006159738" evidence="2">
    <location>
        <begin position="20"/>
        <end position="144"/>
    </location>
</feature>
<dbReference type="EMBL" id="KQ474081">
    <property type="protein sequence ID" value="KPV73960.1"/>
    <property type="molecule type" value="Genomic_DNA"/>
</dbReference>
<dbReference type="AlphaFoldDB" id="A0A0P9IW15"/>
<dbReference type="STRING" id="578459.A0A0P9IW15"/>
<feature type="compositionally biased region" description="Gly residues" evidence="1">
    <location>
        <begin position="73"/>
        <end position="84"/>
    </location>
</feature>
<evidence type="ECO:0000256" key="2">
    <source>
        <dbReference type="SAM" id="SignalP"/>
    </source>
</evidence>